<proteinExistence type="predicted"/>
<evidence type="ECO:0000313" key="3">
    <source>
        <dbReference type="Proteomes" id="UP001596368"/>
    </source>
</evidence>
<gene>
    <name evidence="2" type="ORF">ACFQRB_16450</name>
</gene>
<keyword evidence="1" id="KW-0812">Transmembrane</keyword>
<name>A0ABD5XRB1_9EURY</name>
<feature type="transmembrane region" description="Helical" evidence="1">
    <location>
        <begin position="7"/>
        <end position="26"/>
    </location>
</feature>
<comment type="caution">
    <text evidence="2">The sequence shown here is derived from an EMBL/GenBank/DDBJ whole genome shotgun (WGS) entry which is preliminary data.</text>
</comment>
<evidence type="ECO:0000256" key="1">
    <source>
        <dbReference type="SAM" id="Phobius"/>
    </source>
</evidence>
<feature type="transmembrane region" description="Helical" evidence="1">
    <location>
        <begin position="46"/>
        <end position="70"/>
    </location>
</feature>
<protein>
    <submittedName>
        <fullName evidence="2">Uncharacterized protein</fullName>
    </submittedName>
</protein>
<keyword evidence="1" id="KW-1133">Transmembrane helix</keyword>
<keyword evidence="3" id="KW-1185">Reference proteome</keyword>
<dbReference type="AlphaFoldDB" id="A0ABD5XRB1"/>
<reference evidence="2 3" key="1">
    <citation type="journal article" date="2019" name="Int. J. Syst. Evol. Microbiol.">
        <title>The Global Catalogue of Microorganisms (GCM) 10K type strain sequencing project: providing services to taxonomists for standard genome sequencing and annotation.</title>
        <authorList>
            <consortium name="The Broad Institute Genomics Platform"/>
            <consortium name="The Broad Institute Genome Sequencing Center for Infectious Disease"/>
            <person name="Wu L."/>
            <person name="Ma J."/>
        </authorList>
    </citation>
    <scope>NUCLEOTIDE SEQUENCE [LARGE SCALE GENOMIC DNA]</scope>
    <source>
        <strain evidence="2 3">DT92</strain>
    </source>
</reference>
<organism evidence="2 3">
    <name type="scientific">Halobaculum litoreum</name>
    <dbReference type="NCBI Taxonomy" id="3031998"/>
    <lineage>
        <taxon>Archaea</taxon>
        <taxon>Methanobacteriati</taxon>
        <taxon>Methanobacteriota</taxon>
        <taxon>Stenosarchaea group</taxon>
        <taxon>Halobacteria</taxon>
        <taxon>Halobacteriales</taxon>
        <taxon>Haloferacaceae</taxon>
        <taxon>Halobaculum</taxon>
    </lineage>
</organism>
<dbReference type="EMBL" id="JBHSZG010000002">
    <property type="protein sequence ID" value="MFC7137609.1"/>
    <property type="molecule type" value="Genomic_DNA"/>
</dbReference>
<evidence type="ECO:0000313" key="2">
    <source>
        <dbReference type="EMBL" id="MFC7137609.1"/>
    </source>
</evidence>
<accession>A0ABD5XRB1</accession>
<keyword evidence="1" id="KW-0472">Membrane</keyword>
<dbReference type="Proteomes" id="UP001596368">
    <property type="component" value="Unassembled WGS sequence"/>
</dbReference>
<sequence length="203" mass="22030">MVRSISSIVGTVVTLVGAGIAIWTWWTQQQCVQGSDPAVATECWTSPALVAAGFGILLAVGGIIVVAEVLRSNRSGATYPTYISSPKSIVVVRKQPEIEQAYFDDHYRPVLGGCECHSDQLDAFPRGTIGYTVYDDRHDQYGWVTAGHVVGRKNGVDVQQPDLFDEIGHSDRYLAEGYGDAAVIKKNSALLKPSIGDRFQQPC</sequence>